<keyword evidence="2" id="KW-1185">Reference proteome</keyword>
<name>A0AAJ0BZG2_9PEZI</name>
<dbReference type="PANTHER" id="PTHR36922">
    <property type="entry name" value="BLL2446 PROTEIN"/>
    <property type="match status" value="1"/>
</dbReference>
<organism evidence="1 2">
    <name type="scientific">Phialemonium atrogriseum</name>
    <dbReference type="NCBI Taxonomy" id="1093897"/>
    <lineage>
        <taxon>Eukaryota</taxon>
        <taxon>Fungi</taxon>
        <taxon>Dikarya</taxon>
        <taxon>Ascomycota</taxon>
        <taxon>Pezizomycotina</taxon>
        <taxon>Sordariomycetes</taxon>
        <taxon>Sordariomycetidae</taxon>
        <taxon>Cephalothecales</taxon>
        <taxon>Cephalothecaceae</taxon>
        <taxon>Phialemonium</taxon>
    </lineage>
</organism>
<dbReference type="InterPro" id="IPR018531">
    <property type="entry name" value="DUF1993"/>
</dbReference>
<evidence type="ECO:0008006" key="3">
    <source>
        <dbReference type="Google" id="ProtNLM"/>
    </source>
</evidence>
<sequence>MANLTLHEVLLPTFTNGLLTLDHILTSAEKHASSNGLDADAEYPDARLAADMRPLSFQVHNAASTVKRALERIGAVPATDEWVPFDEGAAATTTTIADLRARVDAALGLARGVDAGVVDARAGELVDLPFRGEVLKLKGKDFILKQAIPNYFFHLQTAYAILRSKGVPIGKLDYISSFVEDHAAS</sequence>
<evidence type="ECO:0000313" key="2">
    <source>
        <dbReference type="Proteomes" id="UP001244011"/>
    </source>
</evidence>
<dbReference type="Pfam" id="PF09351">
    <property type="entry name" value="DUF1993"/>
    <property type="match status" value="1"/>
</dbReference>
<dbReference type="RefSeq" id="XP_060283558.1">
    <property type="nucleotide sequence ID" value="XM_060432738.1"/>
</dbReference>
<dbReference type="Gene3D" id="1.20.120.450">
    <property type="entry name" value="dinb family like domain"/>
    <property type="match status" value="1"/>
</dbReference>
<dbReference type="SUPFAM" id="SSF109854">
    <property type="entry name" value="DinB/YfiT-like putative metalloenzymes"/>
    <property type="match status" value="1"/>
</dbReference>
<dbReference type="InterPro" id="IPR034660">
    <property type="entry name" value="DinB/YfiT-like"/>
</dbReference>
<dbReference type="PANTHER" id="PTHR36922:SF1">
    <property type="entry name" value="DUF1993 DOMAIN-CONTAINING PROTEIN"/>
    <property type="match status" value="1"/>
</dbReference>
<dbReference type="AlphaFoldDB" id="A0AAJ0BZG2"/>
<accession>A0AAJ0BZG2</accession>
<proteinExistence type="predicted"/>
<comment type="caution">
    <text evidence="1">The sequence shown here is derived from an EMBL/GenBank/DDBJ whole genome shotgun (WGS) entry which is preliminary data.</text>
</comment>
<protein>
    <recommendedName>
        <fullName evidence="3">DUF1993 domain-containing protein</fullName>
    </recommendedName>
</protein>
<dbReference type="GeneID" id="85315925"/>
<reference evidence="1" key="1">
    <citation type="submission" date="2023-06" db="EMBL/GenBank/DDBJ databases">
        <title>Genome-scale phylogeny and comparative genomics of the fungal order Sordariales.</title>
        <authorList>
            <consortium name="Lawrence Berkeley National Laboratory"/>
            <person name="Hensen N."/>
            <person name="Bonometti L."/>
            <person name="Westerberg I."/>
            <person name="Brannstrom I.O."/>
            <person name="Guillou S."/>
            <person name="Cros-Aarteil S."/>
            <person name="Calhoun S."/>
            <person name="Haridas S."/>
            <person name="Kuo A."/>
            <person name="Mondo S."/>
            <person name="Pangilinan J."/>
            <person name="Riley R."/>
            <person name="Labutti K."/>
            <person name="Andreopoulos B."/>
            <person name="Lipzen A."/>
            <person name="Chen C."/>
            <person name="Yanf M."/>
            <person name="Daum C."/>
            <person name="Ng V."/>
            <person name="Clum A."/>
            <person name="Steindorff A."/>
            <person name="Ohm R."/>
            <person name="Martin F."/>
            <person name="Silar P."/>
            <person name="Natvig D."/>
            <person name="Lalanne C."/>
            <person name="Gautier V."/>
            <person name="Ament-Velasquez S.L."/>
            <person name="Kruys A."/>
            <person name="Hutchinson M.I."/>
            <person name="Powell A.J."/>
            <person name="Barry K."/>
            <person name="Miller A.N."/>
            <person name="Grigoriev I.V."/>
            <person name="Debuchy R."/>
            <person name="Gladieux P."/>
            <person name="Thoren M.H."/>
            <person name="Johannesson H."/>
        </authorList>
    </citation>
    <scope>NUCLEOTIDE SEQUENCE</scope>
    <source>
        <strain evidence="1">8032-3</strain>
    </source>
</reference>
<evidence type="ECO:0000313" key="1">
    <source>
        <dbReference type="EMBL" id="KAK1767345.1"/>
    </source>
</evidence>
<gene>
    <name evidence="1" type="ORF">QBC33DRAFT_619471</name>
</gene>
<dbReference type="Proteomes" id="UP001244011">
    <property type="component" value="Unassembled WGS sequence"/>
</dbReference>
<dbReference type="EMBL" id="MU839008">
    <property type="protein sequence ID" value="KAK1767345.1"/>
    <property type="molecule type" value="Genomic_DNA"/>
</dbReference>